<dbReference type="OrthoDB" id="9132956at2"/>
<name>A0A158BDX0_9BURK</name>
<dbReference type="AlphaFoldDB" id="A0A158BDX0"/>
<keyword evidence="2" id="KW-1185">Reference proteome</keyword>
<sequence>MIHIRPEPVTDAVRDEVAAAFDANPLQRAKTDTSAGMVDAVRCLDNAVFCRVFASGVPVAFFALRIEQKGTRREAEVTIAHGRAAFDLTAEILPMIERAAADLGAHGLTVVTRRGGLVKKLKSAGYGTAAVRLRKELAR</sequence>
<reference evidence="2" key="1">
    <citation type="submission" date="2016-01" db="EMBL/GenBank/DDBJ databases">
        <authorList>
            <person name="Peeters Charlotte."/>
        </authorList>
    </citation>
    <scope>NUCLEOTIDE SEQUENCE [LARGE SCALE GENOMIC DNA]</scope>
</reference>
<gene>
    <name evidence="1" type="ORF">AWB76_04077</name>
</gene>
<dbReference type="RefSeq" id="WP_061161864.1">
    <property type="nucleotide sequence ID" value="NZ_FCOI02000013.1"/>
</dbReference>
<proteinExistence type="predicted"/>
<organism evidence="1 2">
    <name type="scientific">Caballeronia temeraria</name>
    <dbReference type="NCBI Taxonomy" id="1777137"/>
    <lineage>
        <taxon>Bacteria</taxon>
        <taxon>Pseudomonadati</taxon>
        <taxon>Pseudomonadota</taxon>
        <taxon>Betaproteobacteria</taxon>
        <taxon>Burkholderiales</taxon>
        <taxon>Burkholderiaceae</taxon>
        <taxon>Caballeronia</taxon>
    </lineage>
</organism>
<dbReference type="STRING" id="1777137.AWB76_04077"/>
<evidence type="ECO:0008006" key="3">
    <source>
        <dbReference type="Google" id="ProtNLM"/>
    </source>
</evidence>
<protein>
    <recommendedName>
        <fullName evidence="3">N-acetyltransferase GCN5</fullName>
    </recommendedName>
</protein>
<accession>A0A158BDX0</accession>
<dbReference type="Proteomes" id="UP000054624">
    <property type="component" value="Unassembled WGS sequence"/>
</dbReference>
<dbReference type="EMBL" id="FCOI02000013">
    <property type="protein sequence ID" value="SAK68259.1"/>
    <property type="molecule type" value="Genomic_DNA"/>
</dbReference>
<evidence type="ECO:0000313" key="1">
    <source>
        <dbReference type="EMBL" id="SAK68259.1"/>
    </source>
</evidence>
<evidence type="ECO:0000313" key="2">
    <source>
        <dbReference type="Proteomes" id="UP000054624"/>
    </source>
</evidence>